<feature type="transmembrane region" description="Helical" evidence="5">
    <location>
        <begin position="241"/>
        <end position="264"/>
    </location>
</feature>
<keyword evidence="3 5" id="KW-1133">Transmembrane helix</keyword>
<dbReference type="PANTHER" id="PTHR11003">
    <property type="entry name" value="POTASSIUM CHANNEL, SUBFAMILY K"/>
    <property type="match status" value="1"/>
</dbReference>
<dbReference type="InterPro" id="IPR003280">
    <property type="entry name" value="2pore_dom_K_chnl"/>
</dbReference>
<evidence type="ECO:0000256" key="2">
    <source>
        <dbReference type="ARBA" id="ARBA00022692"/>
    </source>
</evidence>
<feature type="transmembrane region" description="Helical" evidence="5">
    <location>
        <begin position="181"/>
        <end position="203"/>
    </location>
</feature>
<dbReference type="OrthoDB" id="297496at2759"/>
<reference evidence="6 7" key="2">
    <citation type="submission" date="2018-10" db="EMBL/GenBank/DDBJ databases">
        <authorList>
            <consortium name="Pathogen Informatics"/>
        </authorList>
    </citation>
    <scope>NUCLEOTIDE SEQUENCE [LARGE SCALE GENOMIC DNA]</scope>
</reference>
<keyword evidence="7" id="KW-1185">Reference proteome</keyword>
<comment type="subcellular location">
    <subcellularLocation>
        <location evidence="1">Membrane</location>
        <topology evidence="1">Multi-pass membrane protein</topology>
    </subcellularLocation>
</comment>
<dbReference type="GO" id="GO:0030322">
    <property type="term" value="P:stabilization of membrane potential"/>
    <property type="evidence" value="ECO:0007669"/>
    <property type="project" value="TreeGrafter"/>
</dbReference>
<evidence type="ECO:0000256" key="1">
    <source>
        <dbReference type="ARBA" id="ARBA00004141"/>
    </source>
</evidence>
<accession>A0A158QAH6</accession>
<evidence type="ECO:0000313" key="7">
    <source>
        <dbReference type="Proteomes" id="UP000274131"/>
    </source>
</evidence>
<evidence type="ECO:0000256" key="4">
    <source>
        <dbReference type="ARBA" id="ARBA00023136"/>
    </source>
</evidence>
<dbReference type="Proteomes" id="UP000274131">
    <property type="component" value="Unassembled WGS sequence"/>
</dbReference>
<evidence type="ECO:0000313" key="6">
    <source>
        <dbReference type="EMBL" id="VDD90095.1"/>
    </source>
</evidence>
<sequence length="307" mass="34719">MVGYDFNVTPATSVLQEDLLRPRWNQMASILYPLSILVDIVLYLMVTLITQTRNYLKMSIITVYKQLQTTTGYTSACPVSFWGQFMTIVYGLFGIPLMFFAAVDIGGFLSDIVLLAYRKFYCLLYIIYFFPFARQKLRLVTHGKARKITCGFTVISCELKDLNKRSEDSNTSKPDQEKDVAGLPLFVCASILLVFCMSGGLLYRAAGGQRTFIEAFFVTFNLVANLTMAEMPNDLSSSLTLVYILIFVIFGLAVISMCGSLAAASLKSLFLKIHYCGIEWKRLSRKQNAMVIDRLYMSLCCCFGRRY</sequence>
<reference evidence="8" key="1">
    <citation type="submission" date="2016-04" db="UniProtKB">
        <authorList>
            <consortium name="WormBaseParasite"/>
        </authorList>
    </citation>
    <scope>IDENTIFICATION</scope>
</reference>
<feature type="transmembrane region" description="Helical" evidence="5">
    <location>
        <begin position="30"/>
        <end position="49"/>
    </location>
</feature>
<name>A0A158QAH6_ENTVE</name>
<dbReference type="STRING" id="51028.A0A158QAH6"/>
<dbReference type="Gene3D" id="1.10.287.70">
    <property type="match status" value="1"/>
</dbReference>
<dbReference type="AlphaFoldDB" id="A0A158QAH6"/>
<protein>
    <submittedName>
        <fullName evidence="8">Ion_trans_2 domain-containing protein</fullName>
    </submittedName>
</protein>
<dbReference type="WBParaSite" id="EVEC_0000519301-mRNA-1">
    <property type="protein sequence ID" value="EVEC_0000519301-mRNA-1"/>
    <property type="gene ID" value="EVEC_0000519301"/>
</dbReference>
<feature type="transmembrane region" description="Helical" evidence="5">
    <location>
        <begin position="212"/>
        <end position="229"/>
    </location>
</feature>
<proteinExistence type="predicted"/>
<feature type="transmembrane region" description="Helical" evidence="5">
    <location>
        <begin position="81"/>
        <end position="103"/>
    </location>
</feature>
<feature type="transmembrane region" description="Helical" evidence="5">
    <location>
        <begin position="115"/>
        <end position="133"/>
    </location>
</feature>
<dbReference type="GO" id="GO:0015271">
    <property type="term" value="F:outward rectifier potassium channel activity"/>
    <property type="evidence" value="ECO:0007669"/>
    <property type="project" value="TreeGrafter"/>
</dbReference>
<dbReference type="PANTHER" id="PTHR11003:SF296">
    <property type="entry name" value="POTASSIUM CHANNEL DOMAIN-CONTAINING PROTEIN"/>
    <property type="match status" value="1"/>
</dbReference>
<keyword evidence="2 5" id="KW-0812">Transmembrane</keyword>
<keyword evidence="4 5" id="KW-0472">Membrane</keyword>
<dbReference type="EMBL" id="UXUI01007981">
    <property type="protein sequence ID" value="VDD90095.1"/>
    <property type="molecule type" value="Genomic_DNA"/>
</dbReference>
<organism evidence="8">
    <name type="scientific">Enterobius vermicularis</name>
    <name type="common">Human pinworm</name>
    <dbReference type="NCBI Taxonomy" id="51028"/>
    <lineage>
        <taxon>Eukaryota</taxon>
        <taxon>Metazoa</taxon>
        <taxon>Ecdysozoa</taxon>
        <taxon>Nematoda</taxon>
        <taxon>Chromadorea</taxon>
        <taxon>Rhabditida</taxon>
        <taxon>Spirurina</taxon>
        <taxon>Oxyuridomorpha</taxon>
        <taxon>Oxyuroidea</taxon>
        <taxon>Oxyuridae</taxon>
        <taxon>Enterobius</taxon>
    </lineage>
</organism>
<evidence type="ECO:0000256" key="3">
    <source>
        <dbReference type="ARBA" id="ARBA00022989"/>
    </source>
</evidence>
<dbReference type="GO" id="GO:0022841">
    <property type="term" value="F:potassium ion leak channel activity"/>
    <property type="evidence" value="ECO:0007669"/>
    <property type="project" value="TreeGrafter"/>
</dbReference>
<dbReference type="GO" id="GO:0005886">
    <property type="term" value="C:plasma membrane"/>
    <property type="evidence" value="ECO:0007669"/>
    <property type="project" value="TreeGrafter"/>
</dbReference>
<evidence type="ECO:0000256" key="5">
    <source>
        <dbReference type="SAM" id="Phobius"/>
    </source>
</evidence>
<evidence type="ECO:0000313" key="8">
    <source>
        <dbReference type="WBParaSite" id="EVEC_0000519301-mRNA-1"/>
    </source>
</evidence>
<gene>
    <name evidence="6" type="ORF">EVEC_LOCUS4846</name>
</gene>
<dbReference type="SUPFAM" id="SSF81324">
    <property type="entry name" value="Voltage-gated potassium channels"/>
    <property type="match status" value="1"/>
</dbReference>